<reference evidence="2" key="2">
    <citation type="submission" date="2021-04" db="EMBL/GenBank/DDBJ databases">
        <authorList>
            <person name="Podell S."/>
        </authorList>
    </citation>
    <scope>NUCLEOTIDE SEQUENCE</scope>
    <source>
        <strain evidence="2">Hildebrandi</strain>
    </source>
</reference>
<feature type="compositionally biased region" description="Basic and acidic residues" evidence="1">
    <location>
        <begin position="581"/>
        <end position="595"/>
    </location>
</feature>
<reference evidence="2" key="1">
    <citation type="journal article" date="2021" name="Sci. Rep.">
        <title>Diploid genomic architecture of Nitzschia inconspicua, an elite biomass production diatom.</title>
        <authorList>
            <person name="Oliver A."/>
            <person name="Podell S."/>
            <person name="Pinowska A."/>
            <person name="Traller J.C."/>
            <person name="Smith S.R."/>
            <person name="McClure R."/>
            <person name="Beliaev A."/>
            <person name="Bohutskyi P."/>
            <person name="Hill E.A."/>
            <person name="Rabines A."/>
            <person name="Zheng H."/>
            <person name="Allen L.Z."/>
            <person name="Kuo A."/>
            <person name="Grigoriev I.V."/>
            <person name="Allen A.E."/>
            <person name="Hazlebeck D."/>
            <person name="Allen E.E."/>
        </authorList>
    </citation>
    <scope>NUCLEOTIDE SEQUENCE</scope>
    <source>
        <strain evidence="2">Hildebrandi</strain>
    </source>
</reference>
<feature type="region of interest" description="Disordered" evidence="1">
    <location>
        <begin position="511"/>
        <end position="782"/>
    </location>
</feature>
<proteinExistence type="predicted"/>
<feature type="compositionally biased region" description="Polar residues" evidence="1">
    <location>
        <begin position="419"/>
        <end position="460"/>
    </location>
</feature>
<feature type="region of interest" description="Disordered" evidence="1">
    <location>
        <begin position="884"/>
        <end position="959"/>
    </location>
</feature>
<feature type="region of interest" description="Disordered" evidence="1">
    <location>
        <begin position="290"/>
        <end position="322"/>
    </location>
</feature>
<feature type="compositionally biased region" description="Basic and acidic residues" evidence="1">
    <location>
        <begin position="94"/>
        <end position="112"/>
    </location>
</feature>
<gene>
    <name evidence="2" type="ORF">IV203_004397</name>
</gene>
<feature type="compositionally biased region" description="Low complexity" evidence="1">
    <location>
        <begin position="738"/>
        <end position="748"/>
    </location>
</feature>
<feature type="compositionally biased region" description="Acidic residues" evidence="1">
    <location>
        <begin position="931"/>
        <end position="947"/>
    </location>
</feature>
<feature type="compositionally biased region" description="Acidic residues" evidence="1">
    <location>
        <begin position="819"/>
        <end position="835"/>
    </location>
</feature>
<name>A0A9K3L584_9STRA</name>
<organism evidence="2 3">
    <name type="scientific">Nitzschia inconspicua</name>
    <dbReference type="NCBI Taxonomy" id="303405"/>
    <lineage>
        <taxon>Eukaryota</taxon>
        <taxon>Sar</taxon>
        <taxon>Stramenopiles</taxon>
        <taxon>Ochrophyta</taxon>
        <taxon>Bacillariophyta</taxon>
        <taxon>Bacillariophyceae</taxon>
        <taxon>Bacillariophycidae</taxon>
        <taxon>Bacillariales</taxon>
        <taxon>Bacillariaceae</taxon>
        <taxon>Nitzschia</taxon>
    </lineage>
</organism>
<feature type="compositionally biased region" description="Low complexity" evidence="1">
    <location>
        <begin position="304"/>
        <end position="314"/>
    </location>
</feature>
<feature type="region of interest" description="Disordered" evidence="1">
    <location>
        <begin position="819"/>
        <end position="838"/>
    </location>
</feature>
<dbReference type="AlphaFoldDB" id="A0A9K3L584"/>
<dbReference type="EMBL" id="JAGRRH010000016">
    <property type="protein sequence ID" value="KAG7355041.1"/>
    <property type="molecule type" value="Genomic_DNA"/>
</dbReference>
<feature type="compositionally biased region" description="Low complexity" evidence="1">
    <location>
        <begin position="1050"/>
        <end position="1066"/>
    </location>
</feature>
<feature type="compositionally biased region" description="Acidic residues" evidence="1">
    <location>
        <begin position="885"/>
        <end position="918"/>
    </location>
</feature>
<feature type="compositionally biased region" description="Low complexity" evidence="1">
    <location>
        <begin position="644"/>
        <end position="658"/>
    </location>
</feature>
<feature type="compositionally biased region" description="Low complexity" evidence="1">
    <location>
        <begin position="466"/>
        <end position="483"/>
    </location>
</feature>
<feature type="compositionally biased region" description="Basic and acidic residues" evidence="1">
    <location>
        <begin position="761"/>
        <end position="770"/>
    </location>
</feature>
<feature type="region of interest" description="Disordered" evidence="1">
    <location>
        <begin position="1006"/>
        <end position="1075"/>
    </location>
</feature>
<feature type="compositionally biased region" description="Polar residues" evidence="1">
    <location>
        <begin position="520"/>
        <end position="545"/>
    </location>
</feature>
<feature type="region of interest" description="Disordered" evidence="1">
    <location>
        <begin position="198"/>
        <end position="229"/>
    </location>
</feature>
<evidence type="ECO:0000256" key="1">
    <source>
        <dbReference type="SAM" id="MobiDB-lite"/>
    </source>
</evidence>
<protein>
    <submittedName>
        <fullName evidence="2">Uncharacterized protein</fullName>
    </submittedName>
</protein>
<feature type="compositionally biased region" description="Polar residues" evidence="1">
    <location>
        <begin position="631"/>
        <end position="643"/>
    </location>
</feature>
<evidence type="ECO:0000313" key="3">
    <source>
        <dbReference type="Proteomes" id="UP000693970"/>
    </source>
</evidence>
<keyword evidence="3" id="KW-1185">Reference proteome</keyword>
<dbReference type="Proteomes" id="UP000693970">
    <property type="component" value="Unassembled WGS sequence"/>
</dbReference>
<feature type="region of interest" description="Disordered" evidence="1">
    <location>
        <begin position="82"/>
        <end position="142"/>
    </location>
</feature>
<feature type="region of interest" description="Disordered" evidence="1">
    <location>
        <begin position="419"/>
        <end position="498"/>
    </location>
</feature>
<feature type="compositionally biased region" description="Polar residues" evidence="1">
    <location>
        <begin position="1006"/>
        <end position="1017"/>
    </location>
</feature>
<feature type="compositionally biased region" description="Low complexity" evidence="1">
    <location>
        <begin position="613"/>
        <end position="623"/>
    </location>
</feature>
<feature type="compositionally biased region" description="Low complexity" evidence="1">
    <location>
        <begin position="200"/>
        <end position="220"/>
    </location>
</feature>
<evidence type="ECO:0000313" key="2">
    <source>
        <dbReference type="EMBL" id="KAG7355041.1"/>
    </source>
</evidence>
<feature type="compositionally biased region" description="Polar residues" evidence="1">
    <location>
        <begin position="127"/>
        <end position="142"/>
    </location>
</feature>
<feature type="compositionally biased region" description="Basic and acidic residues" evidence="1">
    <location>
        <begin position="489"/>
        <end position="498"/>
    </location>
</feature>
<sequence length="1135" mass="121471">MAFLSTTSTGKRIRPFEIILPVVRHVSLCILLLVWILCCYYKNNVYAFQNHIHGYSLSSTFQPWGTTKSRHKITVNTVQSFAAESSSDSDDDDNSRNDDNDDEKISNEKDDQPTTVTNPFASPPFPSESNITSKTADGSSNDAASTFSSYASLASMSSSAFKSNTTSNSSKDKPNSSLPYFSTKEEKKTEYLYATLSQGSSANKTQTSSTNSTTSSSSAAVPKQPFGVSPKSTIPVAAASFGVSKNTTIAAMKQTSTMPFSNANVSIPAKTGISPFSSASLDKKDEIPTLSYPLENRTRSAVDGNSNSGNSNTSAKSPFAKLSKSQFPAVPKASASNPFNTTTAIKTASNQFPSVSKTTTISNPFNTNTIKMASNPFPSVSEATTISNSFNTTAIKTASNPFPSVSKATTSNPFNTTAKAASNPFSNTTKVSSTPFPTVPKTSATKPIAATNDQNLTSPTVDKKTVSVPPISPSVTTDPPTTVAADHGSSSEKKADSRMEFSYASLASLSKKTDADDTMVTESSNKKTTGIPTSGDPTLTAQRTIESPAKEDAVPPSSLSSSSEAQKEIPTASTPIASLLSKEEKEEPEKSDEFTASRSTPSQPVEMKEDVNRTASNATTTSTFGAPPRTPTSETPVTTELIDTSSTESSSSPVASFTPPSPSPRVSYDQGRVLDVASISTPEESAASLNEKKKRAADAVASSSFAKDRGDNNDTTSSSFANEIRGNTSQPTKKEGKSSSTSKPVSVTELWEITGSGSSKAFEEKVDDSTRGVNGSSSRRESRSIDVIGIDAEVVIPSMETSDQSYAYRDAVVDAIDEEDGFDQGDDDWDDDIEEFPAREERAIIYDQTDDRDEDYDDYYGEPEEYYDEEEDLEEYDFAFAPRLEEDDYYDSYDEDEVTEEEEEYWDDEYDEYDEGDAENGYWEDPPIIDQYDDEDDIDSYEDDYVPGEEVGPFVVSDPPQAPANFGAAVAAAAMAKTGGPIPDTAFMPTEVQKQLSQNPVISVVSTPSRTRQSPLNENDVPSLAKKNQAPGPVVTGNMMTPRIRKPLDSTSVASAVSGAAATQVPAPTPAPAPQRNFEVSGSAPPTFGKAVADAASGLSGGIGGQPKQNAVGMDLVDDVAMKFYRRTWKQLPPE</sequence>
<feature type="compositionally biased region" description="Polar residues" evidence="1">
    <location>
        <begin position="713"/>
        <end position="731"/>
    </location>
</feature>
<comment type="caution">
    <text evidence="2">The sequence shown here is derived from an EMBL/GenBank/DDBJ whole genome shotgun (WGS) entry which is preliminary data.</text>
</comment>
<feature type="region of interest" description="Disordered" evidence="1">
    <location>
        <begin position="161"/>
        <end position="182"/>
    </location>
</feature>
<accession>A0A9K3L584</accession>